<sequence length="147" mass="15573">MKYASAQLGRVFVLCLEDGDRLPDVIEGFAAEHGIAAALVFFLGGAERGSKVVVGPEDGDVARPVPMVELLTGASEAVGVGTIFSNTDGVSKLHLHSAFGRHRETVTGCTRQGVDIWRIGEVVILELTGTTAHRAVDSRTGFELLKV</sequence>
<accession>B1I1S9</accession>
<dbReference type="InterPro" id="IPR005175">
    <property type="entry name" value="PPC_dom"/>
</dbReference>
<dbReference type="PROSITE" id="PS51742">
    <property type="entry name" value="PPC"/>
    <property type="match status" value="1"/>
</dbReference>
<dbReference type="SUPFAM" id="SSF117856">
    <property type="entry name" value="AF0104/ALDC/Ptd012-like"/>
    <property type="match status" value="1"/>
</dbReference>
<protein>
    <submittedName>
        <fullName evidence="2">DNA-binding protein with PD1-like DNA-binding motif</fullName>
    </submittedName>
</protein>
<proteinExistence type="predicted"/>
<dbReference type="Pfam" id="PF03479">
    <property type="entry name" value="PCC"/>
    <property type="match status" value="1"/>
</dbReference>
<dbReference type="eggNOG" id="COG1661">
    <property type="taxonomic scope" value="Bacteria"/>
</dbReference>
<dbReference type="PANTHER" id="PTHR34988:SF1">
    <property type="entry name" value="DNA-BINDING PROTEIN"/>
    <property type="match status" value="1"/>
</dbReference>
<evidence type="ECO:0000259" key="1">
    <source>
        <dbReference type="PROSITE" id="PS51742"/>
    </source>
</evidence>
<dbReference type="Gene3D" id="3.30.1330.80">
    <property type="entry name" value="Hypothetical protein, similar to alpha- acetolactate decarboxylase, domain 2"/>
    <property type="match status" value="1"/>
</dbReference>
<name>B1I1S9_DESAP</name>
<dbReference type="PANTHER" id="PTHR34988">
    <property type="entry name" value="PROTEIN, PUTATIVE-RELATED"/>
    <property type="match status" value="1"/>
</dbReference>
<dbReference type="HOGENOM" id="CLU_114051_1_0_9"/>
<dbReference type="OrthoDB" id="9798999at2"/>
<dbReference type="EMBL" id="CP000860">
    <property type="protein sequence ID" value="ACA59039.1"/>
    <property type="molecule type" value="Genomic_DNA"/>
</dbReference>
<feature type="domain" description="PPC" evidence="1">
    <location>
        <begin position="6"/>
        <end position="147"/>
    </location>
</feature>
<keyword evidence="2" id="KW-0238">DNA-binding</keyword>
<dbReference type="GO" id="GO:0003677">
    <property type="term" value="F:DNA binding"/>
    <property type="evidence" value="ECO:0007669"/>
    <property type="project" value="UniProtKB-KW"/>
</dbReference>
<evidence type="ECO:0000313" key="3">
    <source>
        <dbReference type="Proteomes" id="UP000008544"/>
    </source>
</evidence>
<dbReference type="KEGG" id="dau:Daud_0493"/>
<organism evidence="2 3">
    <name type="scientific">Desulforudis audaxviator (strain MP104C)</name>
    <dbReference type="NCBI Taxonomy" id="477974"/>
    <lineage>
        <taxon>Bacteria</taxon>
        <taxon>Bacillati</taxon>
        <taxon>Bacillota</taxon>
        <taxon>Clostridia</taxon>
        <taxon>Thermoanaerobacterales</taxon>
        <taxon>Candidatus Desulforudaceae</taxon>
        <taxon>Candidatus Desulforudis</taxon>
    </lineage>
</organism>
<gene>
    <name evidence="2" type="ordered locus">Daud_0493</name>
</gene>
<keyword evidence="3" id="KW-1185">Reference proteome</keyword>
<dbReference type="AlphaFoldDB" id="B1I1S9"/>
<dbReference type="Proteomes" id="UP000008544">
    <property type="component" value="Chromosome"/>
</dbReference>
<evidence type="ECO:0000313" key="2">
    <source>
        <dbReference type="EMBL" id="ACA59039.1"/>
    </source>
</evidence>
<dbReference type="RefSeq" id="WP_012301628.1">
    <property type="nucleotide sequence ID" value="NC_010424.1"/>
</dbReference>
<reference evidence="2 3" key="2">
    <citation type="journal article" date="2008" name="Science">
        <title>Environmental genomics reveals a single-species ecosystem deep within Earth.</title>
        <authorList>
            <person name="Chivian D."/>
            <person name="Brodie E.L."/>
            <person name="Alm E.J."/>
            <person name="Culley D.E."/>
            <person name="Dehal P.S."/>
            <person name="Desantis T.Z."/>
            <person name="Gihring T.M."/>
            <person name="Lapidus A."/>
            <person name="Lin L.H."/>
            <person name="Lowry S.R."/>
            <person name="Moser D.P."/>
            <person name="Richardson P.M."/>
            <person name="Southam G."/>
            <person name="Wanger G."/>
            <person name="Pratt L.M."/>
            <person name="Andersen G.L."/>
            <person name="Hazen T.C."/>
            <person name="Brockman F.J."/>
            <person name="Arkin A.P."/>
            <person name="Onstott T.C."/>
        </authorList>
    </citation>
    <scope>NUCLEOTIDE SEQUENCE [LARGE SCALE GENOMIC DNA]</scope>
    <source>
        <strain evidence="2 3">MP104C</strain>
    </source>
</reference>
<dbReference type="CDD" id="cd11378">
    <property type="entry name" value="DUF296"/>
    <property type="match status" value="1"/>
</dbReference>
<reference evidence="3" key="1">
    <citation type="submission" date="2007-10" db="EMBL/GenBank/DDBJ databases">
        <title>Complete sequence of chromosome of Desulforudis audaxviator MP104C.</title>
        <authorList>
            <person name="Copeland A."/>
            <person name="Lucas S."/>
            <person name="Lapidus A."/>
            <person name="Barry K."/>
            <person name="Glavina del Rio T."/>
            <person name="Dalin E."/>
            <person name="Tice H."/>
            <person name="Bruce D."/>
            <person name="Pitluck S."/>
            <person name="Lowry S.R."/>
            <person name="Larimer F."/>
            <person name="Land M.L."/>
            <person name="Hauser L."/>
            <person name="Kyrpides N."/>
            <person name="Ivanova N.N."/>
            <person name="Richardson P."/>
        </authorList>
    </citation>
    <scope>NUCLEOTIDE SEQUENCE [LARGE SCALE GENOMIC DNA]</scope>
    <source>
        <strain evidence="3">MP104C</strain>
    </source>
</reference>